<comment type="pathway">
    <text evidence="9">Cofactor biosynthesis; coenzyme A biosynthesis; CoA from (R)-pantothenate: step 4/5.</text>
</comment>
<dbReference type="InterPro" id="IPR004821">
    <property type="entry name" value="Cyt_trans-like"/>
</dbReference>
<dbReference type="NCBIfam" id="TIGR01510">
    <property type="entry name" value="coaD_prev_kdtB"/>
    <property type="match status" value="1"/>
</dbReference>
<dbReference type="RefSeq" id="WP_133515192.1">
    <property type="nucleotide sequence ID" value="NZ_SNWX01000013.1"/>
</dbReference>
<dbReference type="AlphaFoldDB" id="A0A4R6LNN1"/>
<dbReference type="PANTHER" id="PTHR21342:SF1">
    <property type="entry name" value="PHOSPHOPANTETHEINE ADENYLYLTRANSFERASE"/>
    <property type="match status" value="1"/>
</dbReference>
<feature type="binding site" evidence="9">
    <location>
        <position position="18"/>
    </location>
    <ligand>
        <name>ATP</name>
        <dbReference type="ChEBI" id="CHEBI:30616"/>
    </ligand>
</feature>
<keyword evidence="2 9" id="KW-0808">Transferase</keyword>
<evidence type="ECO:0000259" key="10">
    <source>
        <dbReference type="Pfam" id="PF01467"/>
    </source>
</evidence>
<evidence type="ECO:0000256" key="8">
    <source>
        <dbReference type="ARBA" id="ARBA00029346"/>
    </source>
</evidence>
<comment type="function">
    <text evidence="9">Reversibly transfers an adenylyl group from ATP to 4'-phosphopantetheine, yielding dephospho-CoA (dPCoA) and pyrophosphate.</text>
</comment>
<dbReference type="HAMAP" id="MF_00151">
    <property type="entry name" value="PPAT_bact"/>
    <property type="match status" value="1"/>
</dbReference>
<keyword evidence="5 9" id="KW-0067">ATP-binding</keyword>
<comment type="subunit">
    <text evidence="9">Homohexamer.</text>
</comment>
<dbReference type="NCBIfam" id="TIGR00125">
    <property type="entry name" value="cyt_tran_rel"/>
    <property type="match status" value="1"/>
</dbReference>
<evidence type="ECO:0000256" key="7">
    <source>
        <dbReference type="ARBA" id="ARBA00022993"/>
    </source>
</evidence>
<comment type="subcellular location">
    <subcellularLocation>
        <location evidence="9">Cytoplasm</location>
    </subcellularLocation>
</comment>
<evidence type="ECO:0000256" key="5">
    <source>
        <dbReference type="ARBA" id="ARBA00022840"/>
    </source>
</evidence>
<name>A0A4R6LNN1_9FIRM</name>
<dbReference type="Gene3D" id="3.40.50.620">
    <property type="entry name" value="HUPs"/>
    <property type="match status" value="1"/>
</dbReference>
<evidence type="ECO:0000256" key="9">
    <source>
        <dbReference type="HAMAP-Rule" id="MF_00151"/>
    </source>
</evidence>
<evidence type="ECO:0000256" key="3">
    <source>
        <dbReference type="ARBA" id="ARBA00022695"/>
    </source>
</evidence>
<evidence type="ECO:0000313" key="12">
    <source>
        <dbReference type="Proteomes" id="UP000295064"/>
    </source>
</evidence>
<proteinExistence type="inferred from homology"/>
<keyword evidence="6 9" id="KW-0460">Magnesium</keyword>
<reference evidence="11 12" key="1">
    <citation type="submission" date="2019-03" db="EMBL/GenBank/DDBJ databases">
        <title>Subsurface microbial communities from deep shales in Ohio and West Virginia, USA.</title>
        <authorList>
            <person name="Wrighton K."/>
        </authorList>
    </citation>
    <scope>NUCLEOTIDE SEQUENCE [LARGE SCALE GENOMIC DNA]</scope>
    <source>
        <strain evidence="11 12">MA284_T2</strain>
    </source>
</reference>
<dbReference type="Pfam" id="PF01467">
    <property type="entry name" value="CTP_transf_like"/>
    <property type="match status" value="1"/>
</dbReference>
<dbReference type="GO" id="GO:0005737">
    <property type="term" value="C:cytoplasm"/>
    <property type="evidence" value="ECO:0007669"/>
    <property type="project" value="UniProtKB-SubCell"/>
</dbReference>
<evidence type="ECO:0000256" key="1">
    <source>
        <dbReference type="ARBA" id="ARBA00022490"/>
    </source>
</evidence>
<evidence type="ECO:0000256" key="4">
    <source>
        <dbReference type="ARBA" id="ARBA00022741"/>
    </source>
</evidence>
<dbReference type="InterPro" id="IPR014729">
    <property type="entry name" value="Rossmann-like_a/b/a_fold"/>
</dbReference>
<feature type="binding site" evidence="9">
    <location>
        <begin position="124"/>
        <end position="130"/>
    </location>
    <ligand>
        <name>ATP</name>
        <dbReference type="ChEBI" id="CHEBI:30616"/>
    </ligand>
</feature>
<dbReference type="GO" id="GO:0004595">
    <property type="term" value="F:pantetheine-phosphate adenylyltransferase activity"/>
    <property type="evidence" value="ECO:0007669"/>
    <property type="project" value="UniProtKB-UniRule"/>
</dbReference>
<keyword evidence="3 9" id="KW-0548">Nucleotidyltransferase</keyword>
<comment type="catalytic activity">
    <reaction evidence="8 9">
        <text>(R)-4'-phosphopantetheine + ATP + H(+) = 3'-dephospho-CoA + diphosphate</text>
        <dbReference type="Rhea" id="RHEA:19801"/>
        <dbReference type="ChEBI" id="CHEBI:15378"/>
        <dbReference type="ChEBI" id="CHEBI:30616"/>
        <dbReference type="ChEBI" id="CHEBI:33019"/>
        <dbReference type="ChEBI" id="CHEBI:57328"/>
        <dbReference type="ChEBI" id="CHEBI:61723"/>
        <dbReference type="EC" id="2.7.7.3"/>
    </reaction>
</comment>
<dbReference type="SUPFAM" id="SSF52374">
    <property type="entry name" value="Nucleotidylyl transferase"/>
    <property type="match status" value="1"/>
</dbReference>
<dbReference type="OrthoDB" id="9806661at2"/>
<feature type="binding site" evidence="9">
    <location>
        <begin position="10"/>
        <end position="11"/>
    </location>
    <ligand>
        <name>ATP</name>
        <dbReference type="ChEBI" id="CHEBI:30616"/>
    </ligand>
</feature>
<dbReference type="GO" id="GO:0015937">
    <property type="term" value="P:coenzyme A biosynthetic process"/>
    <property type="evidence" value="ECO:0007669"/>
    <property type="project" value="UniProtKB-UniRule"/>
</dbReference>
<organism evidence="11 12">
    <name type="scientific">Halanaerobium saccharolyticum</name>
    <dbReference type="NCBI Taxonomy" id="43595"/>
    <lineage>
        <taxon>Bacteria</taxon>
        <taxon>Bacillati</taxon>
        <taxon>Bacillota</taxon>
        <taxon>Clostridia</taxon>
        <taxon>Halanaerobiales</taxon>
        <taxon>Halanaerobiaceae</taxon>
        <taxon>Halanaerobium</taxon>
    </lineage>
</organism>
<feature type="binding site" evidence="9">
    <location>
        <position position="42"/>
    </location>
    <ligand>
        <name>substrate</name>
    </ligand>
</feature>
<dbReference type="UniPathway" id="UPA00241">
    <property type="reaction ID" value="UER00355"/>
</dbReference>
<comment type="similarity">
    <text evidence="9">Belongs to the bacterial CoaD family.</text>
</comment>
<sequence>MSKKIVYPGSFDPVTNGHLDIVERAANIFDEVIVSVFCNPNKEPVFTMEERVKMLKKATKDFKNVKIDSFSGLTTKYVHSIGGEAILRGLRAVSDFEGEFQMASMNKHLDDEIETIFLMTDTKYAFLSSSVIKEAAYFDGNIKDLVPDFVYQMLRNKFVEENKG</sequence>
<feature type="binding site" evidence="9">
    <location>
        <position position="74"/>
    </location>
    <ligand>
        <name>substrate</name>
    </ligand>
</feature>
<keyword evidence="4 9" id="KW-0547">Nucleotide-binding</keyword>
<protein>
    <recommendedName>
        <fullName evidence="9">Phosphopantetheine adenylyltransferase</fullName>
        <ecNumber evidence="9">2.7.7.3</ecNumber>
    </recommendedName>
    <alternativeName>
        <fullName evidence="9">Dephospho-CoA pyrophosphorylase</fullName>
    </alternativeName>
    <alternativeName>
        <fullName evidence="9">Pantetheine-phosphate adenylyltransferase</fullName>
        <shortName evidence="9">PPAT</shortName>
    </alternativeName>
</protein>
<feature type="domain" description="Cytidyltransferase-like" evidence="10">
    <location>
        <begin position="6"/>
        <end position="134"/>
    </location>
</feature>
<dbReference type="EC" id="2.7.7.3" evidence="9"/>
<dbReference type="Proteomes" id="UP000295064">
    <property type="component" value="Unassembled WGS sequence"/>
</dbReference>
<evidence type="ECO:0000256" key="6">
    <source>
        <dbReference type="ARBA" id="ARBA00022842"/>
    </source>
</evidence>
<keyword evidence="7 9" id="KW-0173">Coenzyme A biosynthesis</keyword>
<gene>
    <name evidence="9" type="primary">coaD</name>
    <name evidence="11" type="ORF">DFR79_11342</name>
</gene>
<dbReference type="InterPro" id="IPR001980">
    <property type="entry name" value="PPAT"/>
</dbReference>
<dbReference type="PRINTS" id="PR01020">
    <property type="entry name" value="LPSBIOSNTHSS"/>
</dbReference>
<feature type="binding site" evidence="9">
    <location>
        <begin position="89"/>
        <end position="91"/>
    </location>
    <ligand>
        <name>ATP</name>
        <dbReference type="ChEBI" id="CHEBI:30616"/>
    </ligand>
</feature>
<dbReference type="EMBL" id="SNWX01000013">
    <property type="protein sequence ID" value="TDO87828.1"/>
    <property type="molecule type" value="Genomic_DNA"/>
</dbReference>
<comment type="cofactor">
    <cofactor evidence="9">
        <name>Mg(2+)</name>
        <dbReference type="ChEBI" id="CHEBI:18420"/>
    </cofactor>
</comment>
<dbReference type="CDD" id="cd02163">
    <property type="entry name" value="PPAT"/>
    <property type="match status" value="1"/>
</dbReference>
<evidence type="ECO:0000313" key="11">
    <source>
        <dbReference type="EMBL" id="TDO87828.1"/>
    </source>
</evidence>
<feature type="site" description="Transition state stabilizer" evidence="9">
    <location>
        <position position="18"/>
    </location>
</feature>
<evidence type="ECO:0000256" key="2">
    <source>
        <dbReference type="ARBA" id="ARBA00022679"/>
    </source>
</evidence>
<keyword evidence="1 9" id="KW-0963">Cytoplasm</keyword>
<comment type="caution">
    <text evidence="11">The sequence shown here is derived from an EMBL/GenBank/DDBJ whole genome shotgun (WGS) entry which is preliminary data.</text>
</comment>
<feature type="binding site" evidence="9">
    <location>
        <position position="88"/>
    </location>
    <ligand>
        <name>substrate</name>
    </ligand>
</feature>
<dbReference type="PANTHER" id="PTHR21342">
    <property type="entry name" value="PHOSPHOPANTETHEINE ADENYLYLTRANSFERASE"/>
    <property type="match status" value="1"/>
</dbReference>
<accession>A0A4R6LNN1</accession>
<dbReference type="GO" id="GO:0005524">
    <property type="term" value="F:ATP binding"/>
    <property type="evidence" value="ECO:0007669"/>
    <property type="project" value="UniProtKB-KW"/>
</dbReference>
<feature type="binding site" evidence="9">
    <location>
        <position position="99"/>
    </location>
    <ligand>
        <name>ATP</name>
        <dbReference type="ChEBI" id="CHEBI:30616"/>
    </ligand>
</feature>
<feature type="binding site" evidence="9">
    <location>
        <position position="10"/>
    </location>
    <ligand>
        <name>substrate</name>
    </ligand>
</feature>